<organism evidence="1 2">
    <name type="scientific">Dreissena polymorpha</name>
    <name type="common">Zebra mussel</name>
    <name type="synonym">Mytilus polymorpha</name>
    <dbReference type="NCBI Taxonomy" id="45954"/>
    <lineage>
        <taxon>Eukaryota</taxon>
        <taxon>Metazoa</taxon>
        <taxon>Spiralia</taxon>
        <taxon>Lophotrochozoa</taxon>
        <taxon>Mollusca</taxon>
        <taxon>Bivalvia</taxon>
        <taxon>Autobranchia</taxon>
        <taxon>Heteroconchia</taxon>
        <taxon>Euheterodonta</taxon>
        <taxon>Imparidentia</taxon>
        <taxon>Neoheterodontei</taxon>
        <taxon>Myida</taxon>
        <taxon>Dreissenoidea</taxon>
        <taxon>Dreissenidae</taxon>
        <taxon>Dreissena</taxon>
    </lineage>
</organism>
<sequence>MLLEEHIAARAAIYWSSSIEQQNSCSSSNTLLEQHSFLESAIEPVSQSNLSLQTDDISYLYGNEINRCSVNIVRS</sequence>
<evidence type="ECO:0000313" key="1">
    <source>
        <dbReference type="EMBL" id="KAH3889794.1"/>
    </source>
</evidence>
<dbReference type="AlphaFoldDB" id="A0A9D4N9P5"/>
<proteinExistence type="predicted"/>
<reference evidence="1" key="1">
    <citation type="journal article" date="2019" name="bioRxiv">
        <title>The Genome of the Zebra Mussel, Dreissena polymorpha: A Resource for Invasive Species Research.</title>
        <authorList>
            <person name="McCartney M.A."/>
            <person name="Auch B."/>
            <person name="Kono T."/>
            <person name="Mallez S."/>
            <person name="Zhang Y."/>
            <person name="Obille A."/>
            <person name="Becker A."/>
            <person name="Abrahante J.E."/>
            <person name="Garbe J."/>
            <person name="Badalamenti J.P."/>
            <person name="Herman A."/>
            <person name="Mangelson H."/>
            <person name="Liachko I."/>
            <person name="Sullivan S."/>
            <person name="Sone E.D."/>
            <person name="Koren S."/>
            <person name="Silverstein K.A.T."/>
            <person name="Beckman K.B."/>
            <person name="Gohl D.M."/>
        </authorList>
    </citation>
    <scope>NUCLEOTIDE SEQUENCE</scope>
    <source>
        <strain evidence="1">Duluth1</strain>
        <tissue evidence="1">Whole animal</tissue>
    </source>
</reference>
<evidence type="ECO:0000313" key="2">
    <source>
        <dbReference type="Proteomes" id="UP000828390"/>
    </source>
</evidence>
<protein>
    <submittedName>
        <fullName evidence="1">Uncharacterized protein</fullName>
    </submittedName>
</protein>
<gene>
    <name evidence="1" type="ORF">DPMN_013858</name>
</gene>
<reference evidence="1" key="2">
    <citation type="submission" date="2020-11" db="EMBL/GenBank/DDBJ databases">
        <authorList>
            <person name="McCartney M.A."/>
            <person name="Auch B."/>
            <person name="Kono T."/>
            <person name="Mallez S."/>
            <person name="Becker A."/>
            <person name="Gohl D.M."/>
            <person name="Silverstein K.A.T."/>
            <person name="Koren S."/>
            <person name="Bechman K.B."/>
            <person name="Herman A."/>
            <person name="Abrahante J.E."/>
            <person name="Garbe J."/>
        </authorList>
    </citation>
    <scope>NUCLEOTIDE SEQUENCE</scope>
    <source>
        <strain evidence="1">Duluth1</strain>
        <tissue evidence="1">Whole animal</tissue>
    </source>
</reference>
<keyword evidence="2" id="KW-1185">Reference proteome</keyword>
<name>A0A9D4N9P5_DREPO</name>
<accession>A0A9D4N9P5</accession>
<dbReference type="EMBL" id="JAIWYP010000001">
    <property type="protein sequence ID" value="KAH3889794.1"/>
    <property type="molecule type" value="Genomic_DNA"/>
</dbReference>
<dbReference type="Proteomes" id="UP000828390">
    <property type="component" value="Unassembled WGS sequence"/>
</dbReference>
<comment type="caution">
    <text evidence="1">The sequence shown here is derived from an EMBL/GenBank/DDBJ whole genome shotgun (WGS) entry which is preliminary data.</text>
</comment>